<dbReference type="AlphaFoldDB" id="A0A917E2P4"/>
<keyword evidence="5" id="KW-1185">Reference proteome</keyword>
<dbReference type="NCBIfam" id="NF000818">
    <property type="entry name" value="PRK00062.1"/>
    <property type="match status" value="1"/>
</dbReference>
<evidence type="ECO:0000313" key="4">
    <source>
        <dbReference type="EMBL" id="GGD99182.1"/>
    </source>
</evidence>
<dbReference type="SUPFAM" id="SSF53383">
    <property type="entry name" value="PLP-dependent transferases"/>
    <property type="match status" value="1"/>
</dbReference>
<evidence type="ECO:0000256" key="2">
    <source>
        <dbReference type="ARBA" id="ARBA00022898"/>
    </source>
</evidence>
<sequence>MRSLEKSEQLFHLSQETLAGGVSSTLRNVMKPVPLYLEKGKGSRVWDVDQNEYIDYIMGYGPLILGHSNSELLEEVSRATLNGQQFGMQHKAEIEMSRMIVNQVPCAEKVAFSGSGTEAVMLALRLARAFTGKQKIVRFEGHYHGWYDGIYTSFPATVSGGSDSIAATQGQSEQALKDILIVPWNDAQKLEAVMKEHGHEIAAIITEPVLCNSGCIYPVEGYMELIRRLTTEHHALFILDEVITGCRVAAGGSQERLGILPDLTTMGKAIAGGYALSLVAGRRDVMDLISSGKVAHLGTLNGNMVALSAGVATLNILNRNDGEVFKRMESVSDALVEGLGKLMDAKGLPHLINRIGSVFHLMFTELKEVQQYPQFLTRDVAQYTAFTEAALQEGVLLRPSGLWYTSAAHSMEDVEETLRRLEKAINRI</sequence>
<evidence type="ECO:0000256" key="1">
    <source>
        <dbReference type="ARBA" id="ARBA00001933"/>
    </source>
</evidence>
<comment type="cofactor">
    <cofactor evidence="1">
        <name>pyridoxal 5'-phosphate</name>
        <dbReference type="ChEBI" id="CHEBI:597326"/>
    </cofactor>
</comment>
<dbReference type="PANTHER" id="PTHR43713:SF3">
    <property type="entry name" value="GLUTAMATE-1-SEMIALDEHYDE 2,1-AMINOMUTASE 1, CHLOROPLASTIC-RELATED"/>
    <property type="match status" value="1"/>
</dbReference>
<dbReference type="InterPro" id="IPR049704">
    <property type="entry name" value="Aminotrans_3_PPA_site"/>
</dbReference>
<keyword evidence="2 3" id="KW-0663">Pyridoxal phosphate</keyword>
<organism evidence="4 5">
    <name type="scientific">Paenibacillus nasutitermitis</name>
    <dbReference type="NCBI Taxonomy" id="1652958"/>
    <lineage>
        <taxon>Bacteria</taxon>
        <taxon>Bacillati</taxon>
        <taxon>Bacillota</taxon>
        <taxon>Bacilli</taxon>
        <taxon>Bacillales</taxon>
        <taxon>Paenibacillaceae</taxon>
        <taxon>Paenibacillus</taxon>
    </lineage>
</organism>
<dbReference type="Proteomes" id="UP000612456">
    <property type="component" value="Unassembled WGS sequence"/>
</dbReference>
<dbReference type="InterPro" id="IPR015421">
    <property type="entry name" value="PyrdxlP-dep_Trfase_major"/>
</dbReference>
<comment type="similarity">
    <text evidence="3">Belongs to the class-III pyridoxal-phosphate-dependent aminotransferase family.</text>
</comment>
<dbReference type="PANTHER" id="PTHR43713">
    <property type="entry name" value="GLUTAMATE-1-SEMIALDEHYDE 2,1-AMINOMUTASE"/>
    <property type="match status" value="1"/>
</dbReference>
<accession>A0A917E2P4</accession>
<protein>
    <submittedName>
        <fullName evidence="4">Glutamate-1-semialdehyde-2,1-aminomutase</fullName>
    </submittedName>
</protein>
<comment type="caution">
    <text evidence="4">The sequence shown here is derived from an EMBL/GenBank/DDBJ whole genome shotgun (WGS) entry which is preliminary data.</text>
</comment>
<evidence type="ECO:0000313" key="5">
    <source>
        <dbReference type="Proteomes" id="UP000612456"/>
    </source>
</evidence>
<dbReference type="EMBL" id="BMHP01000011">
    <property type="protein sequence ID" value="GGD99182.1"/>
    <property type="molecule type" value="Genomic_DNA"/>
</dbReference>
<dbReference type="Pfam" id="PF00202">
    <property type="entry name" value="Aminotran_3"/>
    <property type="match status" value="1"/>
</dbReference>
<gene>
    <name evidence="4" type="ORF">GCM10010911_67590</name>
</gene>
<proteinExistence type="inferred from homology"/>
<dbReference type="InterPro" id="IPR005814">
    <property type="entry name" value="Aminotrans_3"/>
</dbReference>
<dbReference type="GO" id="GO:0030170">
    <property type="term" value="F:pyridoxal phosphate binding"/>
    <property type="evidence" value="ECO:0007669"/>
    <property type="project" value="InterPro"/>
</dbReference>
<dbReference type="CDD" id="cd00610">
    <property type="entry name" value="OAT_like"/>
    <property type="match status" value="1"/>
</dbReference>
<dbReference type="Gene3D" id="3.90.1150.10">
    <property type="entry name" value="Aspartate Aminotransferase, domain 1"/>
    <property type="match status" value="1"/>
</dbReference>
<dbReference type="Gene3D" id="3.40.640.10">
    <property type="entry name" value="Type I PLP-dependent aspartate aminotransferase-like (Major domain)"/>
    <property type="match status" value="1"/>
</dbReference>
<dbReference type="GO" id="GO:0008483">
    <property type="term" value="F:transaminase activity"/>
    <property type="evidence" value="ECO:0007669"/>
    <property type="project" value="InterPro"/>
</dbReference>
<dbReference type="PROSITE" id="PS00600">
    <property type="entry name" value="AA_TRANSFER_CLASS_3"/>
    <property type="match status" value="1"/>
</dbReference>
<reference evidence="4" key="1">
    <citation type="journal article" date="2014" name="Int. J. Syst. Evol. Microbiol.">
        <title>Complete genome sequence of Corynebacterium casei LMG S-19264T (=DSM 44701T), isolated from a smear-ripened cheese.</title>
        <authorList>
            <consortium name="US DOE Joint Genome Institute (JGI-PGF)"/>
            <person name="Walter F."/>
            <person name="Albersmeier A."/>
            <person name="Kalinowski J."/>
            <person name="Ruckert C."/>
        </authorList>
    </citation>
    <scope>NUCLEOTIDE SEQUENCE</scope>
    <source>
        <strain evidence="4">CGMCC 1.15178</strain>
    </source>
</reference>
<name>A0A917E2P4_9BACL</name>
<dbReference type="PIRSF" id="PIRSF000521">
    <property type="entry name" value="Transaminase_4ab_Lys_Orn"/>
    <property type="match status" value="1"/>
</dbReference>
<dbReference type="RefSeq" id="WP_188999884.1">
    <property type="nucleotide sequence ID" value="NZ_BMHP01000011.1"/>
</dbReference>
<reference evidence="4" key="2">
    <citation type="submission" date="2020-09" db="EMBL/GenBank/DDBJ databases">
        <authorList>
            <person name="Sun Q."/>
            <person name="Zhou Y."/>
        </authorList>
    </citation>
    <scope>NUCLEOTIDE SEQUENCE</scope>
    <source>
        <strain evidence="4">CGMCC 1.15178</strain>
    </source>
</reference>
<dbReference type="InterPro" id="IPR015424">
    <property type="entry name" value="PyrdxlP-dep_Trfase"/>
</dbReference>
<dbReference type="InterPro" id="IPR015422">
    <property type="entry name" value="PyrdxlP-dep_Trfase_small"/>
</dbReference>
<evidence type="ECO:0000256" key="3">
    <source>
        <dbReference type="RuleBase" id="RU003560"/>
    </source>
</evidence>